<dbReference type="OMA" id="CFSNPLH"/>
<reference evidence="3 4" key="4">
    <citation type="journal article" date="2011" name="BMC Genomics">
        <title>RNA-Seq improves annotation of protein-coding genes in the cucumber genome.</title>
        <authorList>
            <person name="Li Z."/>
            <person name="Zhang Z."/>
            <person name="Yan P."/>
            <person name="Huang S."/>
            <person name="Fei Z."/>
            <person name="Lin K."/>
        </authorList>
    </citation>
    <scope>NUCLEOTIDE SEQUENCE [LARGE SCALE GENOMIC DNA]</scope>
    <source>
        <strain evidence="4">cv. 9930</strain>
    </source>
</reference>
<dbReference type="AlphaFoldDB" id="A0A0A0KT43"/>
<reference evidence="3 4" key="2">
    <citation type="journal article" date="2009" name="PLoS ONE">
        <title>An integrated genetic and cytogenetic map of the cucumber genome.</title>
        <authorList>
            <person name="Ren Y."/>
            <person name="Zhang Z."/>
            <person name="Liu J."/>
            <person name="Staub J.E."/>
            <person name="Han Y."/>
            <person name="Cheng Z."/>
            <person name="Li X."/>
            <person name="Lu J."/>
            <person name="Miao H."/>
            <person name="Kang H."/>
            <person name="Xie B."/>
            <person name="Gu X."/>
            <person name="Wang X."/>
            <person name="Du Y."/>
            <person name="Jin W."/>
            <person name="Huang S."/>
        </authorList>
    </citation>
    <scope>NUCLEOTIDE SEQUENCE [LARGE SCALE GENOMIC DNA]</scope>
    <source>
        <strain evidence="4">cv. 9930</strain>
    </source>
</reference>
<dbReference type="KEGG" id="csv:101214855"/>
<dbReference type="OrthoDB" id="1931230at2759"/>
<dbReference type="PANTHER" id="PTHR33740">
    <property type="entry name" value="GPI-ANCHORED ADHESIN-LIKE PROTEIN"/>
    <property type="match status" value="1"/>
</dbReference>
<proteinExistence type="predicted"/>
<reference evidence="3 4" key="1">
    <citation type="journal article" date="2009" name="Nat. Genet.">
        <title>The genome of the cucumber, Cucumis sativus L.</title>
        <authorList>
            <person name="Huang S."/>
            <person name="Li R."/>
            <person name="Zhang Z."/>
            <person name="Li L."/>
            <person name="Gu X."/>
            <person name="Fan W."/>
            <person name="Lucas W.J."/>
            <person name="Wang X."/>
            <person name="Xie B."/>
            <person name="Ni P."/>
            <person name="Ren Y."/>
            <person name="Zhu H."/>
            <person name="Li J."/>
            <person name="Lin K."/>
            <person name="Jin W."/>
            <person name="Fei Z."/>
            <person name="Li G."/>
            <person name="Staub J."/>
            <person name="Kilian A."/>
            <person name="van der Vossen E.A."/>
            <person name="Wu Y."/>
            <person name="Guo J."/>
            <person name="He J."/>
            <person name="Jia Z."/>
            <person name="Ren Y."/>
            <person name="Tian G."/>
            <person name="Lu Y."/>
            <person name="Ruan J."/>
            <person name="Qian W."/>
            <person name="Wang M."/>
            <person name="Huang Q."/>
            <person name="Li B."/>
            <person name="Xuan Z."/>
            <person name="Cao J."/>
            <person name="Asan"/>
            <person name="Wu Z."/>
            <person name="Zhang J."/>
            <person name="Cai Q."/>
            <person name="Bai Y."/>
            <person name="Zhao B."/>
            <person name="Han Y."/>
            <person name="Li Y."/>
            <person name="Li X."/>
            <person name="Wang S."/>
            <person name="Shi Q."/>
            <person name="Liu S."/>
            <person name="Cho W.K."/>
            <person name="Kim J.Y."/>
            <person name="Xu Y."/>
            <person name="Heller-Uszynska K."/>
            <person name="Miao H."/>
            <person name="Cheng Z."/>
            <person name="Zhang S."/>
            <person name="Wu J."/>
            <person name="Yang Y."/>
            <person name="Kang H."/>
            <person name="Li M."/>
            <person name="Liang H."/>
            <person name="Ren X."/>
            <person name="Shi Z."/>
            <person name="Wen M."/>
            <person name="Jian M."/>
            <person name="Yang H."/>
            <person name="Zhang G."/>
            <person name="Yang Z."/>
            <person name="Chen R."/>
            <person name="Liu S."/>
            <person name="Li J."/>
            <person name="Ma L."/>
            <person name="Liu H."/>
            <person name="Zhou Y."/>
            <person name="Zhao J."/>
            <person name="Fang X."/>
            <person name="Li G."/>
            <person name="Fang L."/>
            <person name="Li Y."/>
            <person name="Liu D."/>
            <person name="Zheng H."/>
            <person name="Zhang Y."/>
            <person name="Qin N."/>
            <person name="Li Z."/>
            <person name="Yang G."/>
            <person name="Yang S."/>
            <person name="Bolund L."/>
            <person name="Kristiansen K."/>
            <person name="Zheng H."/>
            <person name="Li S."/>
            <person name="Zhang X."/>
            <person name="Yang H."/>
            <person name="Wang J."/>
            <person name="Sun R."/>
            <person name="Zhang B."/>
            <person name="Jiang S."/>
            <person name="Wang J."/>
            <person name="Du Y."/>
            <person name="Li S."/>
        </authorList>
    </citation>
    <scope>NUCLEOTIDE SEQUENCE [LARGE SCALE GENOMIC DNA]</scope>
    <source>
        <strain evidence="4">cv. 9930</strain>
    </source>
</reference>
<dbReference type="Proteomes" id="UP000029981">
    <property type="component" value="Chromosome 5"/>
</dbReference>
<keyword evidence="4" id="KW-1185">Reference proteome</keyword>
<evidence type="ECO:0008006" key="5">
    <source>
        <dbReference type="Google" id="ProtNLM"/>
    </source>
</evidence>
<evidence type="ECO:0000256" key="1">
    <source>
        <dbReference type="SAM" id="MobiDB-lite"/>
    </source>
</evidence>
<dbReference type="Gramene" id="KGN52039">
    <property type="protein sequence ID" value="KGN52039"/>
    <property type="gene ID" value="Csa_5G608270"/>
</dbReference>
<keyword evidence="2" id="KW-1133">Transmembrane helix</keyword>
<gene>
    <name evidence="3" type="ORF">Csa_5G608270</name>
</gene>
<dbReference type="EMBL" id="CM002926">
    <property type="protein sequence ID" value="KGN52039.1"/>
    <property type="molecule type" value="Genomic_DNA"/>
</dbReference>
<name>A0A0A0KT43_CUCSA</name>
<keyword evidence="2" id="KW-0472">Membrane</keyword>
<evidence type="ECO:0000313" key="4">
    <source>
        <dbReference type="Proteomes" id="UP000029981"/>
    </source>
</evidence>
<sequence>MCSSSSFPSTFSLFLTKSPSISRRRTLLFPNSHLFLPHLRPTNSTFRIAASITEPDLHLSSWSNFDQPNTGDTYGGWVFLNTPTTDAKIEKRGLSRFVIGVVGTSLVVLFAVIAQISLSRRGFKFQWRIPLRSLEGIFSHTENVGDQGKTVEDSLTNDDLPTESGAESITDSKIDDAITSDSGNKLQRVIIAIPVDSTQDEALSILKKLKVIEEDINAGELCSRREYARWLVHMYSSLERNPKHHIIPSVSLSGSTVAAFDDISFEDPDFESIQALAEAGVVPSKLSPNYGYDGLGDQERTYFFPERFVSRQTLIDWKVQLDYEFVPGMLERISSAKVDFMDLKEISSEASPQLFMDILAGERSILRKVFGQIKRFQPNKPATKAQVAVTLASGRMAEAIAAELSRLESESSARKAEIEDIKLELVERGDIQRYWDKKLTEEKKRLLDVEELYLAAISNLGEEKMVQEKIFSEYLKEKASIDCQRQLLLSLNEEVDGIAEKILSERSVCETEQNELHNMHTDLQNQLEGMLDTKSVLEAEKEALRILRTWVEDEARKSQARAKVLEEVGRRWKWDDQA</sequence>
<feature type="region of interest" description="Disordered" evidence="1">
    <location>
        <begin position="148"/>
        <end position="176"/>
    </location>
</feature>
<accession>A0A0A0KT43</accession>
<organism evidence="3 4">
    <name type="scientific">Cucumis sativus</name>
    <name type="common">Cucumber</name>
    <dbReference type="NCBI Taxonomy" id="3659"/>
    <lineage>
        <taxon>Eukaryota</taxon>
        <taxon>Viridiplantae</taxon>
        <taxon>Streptophyta</taxon>
        <taxon>Embryophyta</taxon>
        <taxon>Tracheophyta</taxon>
        <taxon>Spermatophyta</taxon>
        <taxon>Magnoliopsida</taxon>
        <taxon>eudicotyledons</taxon>
        <taxon>Gunneridae</taxon>
        <taxon>Pentapetalae</taxon>
        <taxon>rosids</taxon>
        <taxon>fabids</taxon>
        <taxon>Cucurbitales</taxon>
        <taxon>Cucurbitaceae</taxon>
        <taxon>Benincaseae</taxon>
        <taxon>Cucumis</taxon>
    </lineage>
</organism>
<dbReference type="PANTHER" id="PTHR33740:SF1">
    <property type="entry name" value="SLH DOMAIN PROTEIN"/>
    <property type="match status" value="1"/>
</dbReference>
<keyword evidence="2" id="KW-0812">Transmembrane</keyword>
<dbReference type="eggNOG" id="ENOG502QQDJ">
    <property type="taxonomic scope" value="Eukaryota"/>
</dbReference>
<evidence type="ECO:0000313" key="3">
    <source>
        <dbReference type="EMBL" id="KGN52039.1"/>
    </source>
</evidence>
<protein>
    <recommendedName>
        <fullName evidence="5">SLH domain-containing protein</fullName>
    </recommendedName>
</protein>
<feature type="transmembrane region" description="Helical" evidence="2">
    <location>
        <begin position="97"/>
        <end position="118"/>
    </location>
</feature>
<reference evidence="3 4" key="3">
    <citation type="journal article" date="2010" name="BMC Genomics">
        <title>Transcriptome sequencing and comparative analysis of cucumber flowers with different sex types.</title>
        <authorList>
            <person name="Guo S."/>
            <person name="Zheng Y."/>
            <person name="Joung J.G."/>
            <person name="Liu S."/>
            <person name="Zhang Z."/>
            <person name="Crasta O.R."/>
            <person name="Sobral B.W."/>
            <person name="Xu Y."/>
            <person name="Huang S."/>
            <person name="Fei Z."/>
        </authorList>
    </citation>
    <scope>NUCLEOTIDE SEQUENCE [LARGE SCALE GENOMIC DNA]</scope>
    <source>
        <strain evidence="4">cv. 9930</strain>
    </source>
</reference>
<feature type="compositionally biased region" description="Polar residues" evidence="1">
    <location>
        <begin position="153"/>
        <end position="169"/>
    </location>
</feature>
<evidence type="ECO:0000256" key="2">
    <source>
        <dbReference type="SAM" id="Phobius"/>
    </source>
</evidence>